<dbReference type="Pfam" id="PF01965">
    <property type="entry name" value="DJ-1_PfpI"/>
    <property type="match status" value="1"/>
</dbReference>
<accession>A0A0H3PAP1</accession>
<proteinExistence type="predicted"/>
<dbReference type="CDD" id="cd03135">
    <property type="entry name" value="GATase1_DJ-1"/>
    <property type="match status" value="1"/>
</dbReference>
<evidence type="ECO:0000313" key="2">
    <source>
        <dbReference type="EMBL" id="EAQ72276.1"/>
    </source>
</evidence>
<dbReference type="KEGG" id="cjj:CJJ81176_0908"/>
<sequence>MSKKVLIPLAQGFEEAEFIGIADVLKRARELNPDLEVVIASLNSELLVKGANGISIKADCSIEDVDIENLDAIALAGGFEGMMNLKNSNVILNIIKQLHSKNKIVAAICASPIVLNEAGVLEGEFACYPSCEVGLNGNRVNKAVVVNKNVITSAGPATAILFGLELAKKLCGDEIYQKLYEGMLLPLTK</sequence>
<dbReference type="RefSeq" id="WP_002869165.1">
    <property type="nucleotide sequence ID" value="NC_008787.1"/>
</dbReference>
<name>A0A0H3PAP1_CAMJJ</name>
<dbReference type="PANTHER" id="PTHR48094">
    <property type="entry name" value="PROTEIN/NUCLEIC ACID DEGLYCASE DJ-1-RELATED"/>
    <property type="match status" value="1"/>
</dbReference>
<dbReference type="HOGENOM" id="CLU_000445_44_2_7"/>
<dbReference type="eggNOG" id="COG0693">
    <property type="taxonomic scope" value="Bacteria"/>
</dbReference>
<evidence type="ECO:0000313" key="3">
    <source>
        <dbReference type="Proteomes" id="UP000000646"/>
    </source>
</evidence>
<dbReference type="InterPro" id="IPR029062">
    <property type="entry name" value="Class_I_gatase-like"/>
</dbReference>
<dbReference type="InterPro" id="IPR006287">
    <property type="entry name" value="DJ-1"/>
</dbReference>
<dbReference type="Gene3D" id="3.40.50.880">
    <property type="match status" value="1"/>
</dbReference>
<dbReference type="GO" id="GO:0005737">
    <property type="term" value="C:cytoplasm"/>
    <property type="evidence" value="ECO:0007669"/>
    <property type="project" value="TreeGrafter"/>
</dbReference>
<gene>
    <name evidence="2" type="primary">thiJ</name>
    <name evidence="2" type="ordered locus">CJJ81176_0908</name>
</gene>
<protein>
    <submittedName>
        <fullName evidence="2">4-methyl-5(B-hydroxyethyl)-thiazole monophosphate biosynthesis enzyme</fullName>
    </submittedName>
</protein>
<dbReference type="Proteomes" id="UP000000646">
    <property type="component" value="Chromosome"/>
</dbReference>
<dbReference type="AlphaFoldDB" id="A0A0H3PAP1"/>
<reference evidence="3" key="1">
    <citation type="submission" date="2006-12" db="EMBL/GenBank/DDBJ databases">
        <authorList>
            <person name="Fouts D.E."/>
            <person name="Nelson K.E."/>
            <person name="Sebastian Y."/>
        </authorList>
    </citation>
    <scope>NUCLEOTIDE SEQUENCE [LARGE SCALE GENOMIC DNA]</scope>
    <source>
        <strain evidence="3">81-176</strain>
    </source>
</reference>
<dbReference type="InterPro" id="IPR050325">
    <property type="entry name" value="Prot/Nucl_acid_deglycase"/>
</dbReference>
<dbReference type="SUPFAM" id="SSF52317">
    <property type="entry name" value="Class I glutamine amidotransferase-like"/>
    <property type="match status" value="1"/>
</dbReference>
<organism evidence="2 3">
    <name type="scientific">Campylobacter jejuni subsp. jejuni serotype O:23/36 (strain 81-176)</name>
    <dbReference type="NCBI Taxonomy" id="354242"/>
    <lineage>
        <taxon>Bacteria</taxon>
        <taxon>Pseudomonadati</taxon>
        <taxon>Campylobacterota</taxon>
        <taxon>Epsilonproteobacteria</taxon>
        <taxon>Campylobacterales</taxon>
        <taxon>Campylobacteraceae</taxon>
        <taxon>Campylobacter</taxon>
    </lineage>
</organism>
<dbReference type="PANTHER" id="PTHR48094:SF12">
    <property type="entry name" value="PARKINSON DISEASE PROTEIN 7 HOMOLOG"/>
    <property type="match status" value="1"/>
</dbReference>
<dbReference type="InterPro" id="IPR002818">
    <property type="entry name" value="DJ-1/PfpI"/>
</dbReference>
<feature type="domain" description="DJ-1/PfpI" evidence="1">
    <location>
        <begin position="3"/>
        <end position="168"/>
    </location>
</feature>
<dbReference type="NCBIfam" id="TIGR01383">
    <property type="entry name" value="not_thiJ"/>
    <property type="match status" value="1"/>
</dbReference>
<dbReference type="EMBL" id="CP000538">
    <property type="protein sequence ID" value="EAQ72276.1"/>
    <property type="molecule type" value="Genomic_DNA"/>
</dbReference>
<evidence type="ECO:0000259" key="1">
    <source>
        <dbReference type="Pfam" id="PF01965"/>
    </source>
</evidence>